<evidence type="ECO:0000313" key="4">
    <source>
        <dbReference type="Proteomes" id="UP000609531"/>
    </source>
</evidence>
<organism evidence="3 4">
    <name type="scientific">Acuticoccus mangrovi</name>
    <dbReference type="NCBI Taxonomy" id="2796142"/>
    <lineage>
        <taxon>Bacteria</taxon>
        <taxon>Pseudomonadati</taxon>
        <taxon>Pseudomonadota</taxon>
        <taxon>Alphaproteobacteria</taxon>
        <taxon>Hyphomicrobiales</taxon>
        <taxon>Amorphaceae</taxon>
        <taxon>Acuticoccus</taxon>
    </lineage>
</organism>
<dbReference type="Proteomes" id="UP000609531">
    <property type="component" value="Unassembled WGS sequence"/>
</dbReference>
<name>A0A934IVZ3_9HYPH</name>
<evidence type="ECO:0000256" key="2">
    <source>
        <dbReference type="PIRNR" id="PIRNR029218"/>
    </source>
</evidence>
<dbReference type="EMBL" id="JAEKJA010000038">
    <property type="protein sequence ID" value="MBJ3778749.1"/>
    <property type="molecule type" value="Genomic_DNA"/>
</dbReference>
<evidence type="ECO:0000256" key="1">
    <source>
        <dbReference type="ARBA" id="ARBA00022649"/>
    </source>
</evidence>
<sequence length="97" mass="11137">MAGYRLTEAAERDIVAIYLEGAGMFGLEQAETYHARLTHAFETLAAYPDMARLRYEIVPPVRIHPCGAHIVIYVVDERGVLIVRVRHRREDWVDDVD</sequence>
<proteinExistence type="inferred from homology"/>
<reference evidence="3" key="1">
    <citation type="submission" date="2020-12" db="EMBL/GenBank/DDBJ databases">
        <title>Bacterial taxonomy.</title>
        <authorList>
            <person name="Pan X."/>
        </authorList>
    </citation>
    <scope>NUCLEOTIDE SEQUENCE</scope>
    <source>
        <strain evidence="3">B2012</strain>
    </source>
</reference>
<dbReference type="AlphaFoldDB" id="A0A934IVZ3"/>
<dbReference type="InterPro" id="IPR028344">
    <property type="entry name" value="ParE1/4"/>
</dbReference>
<keyword evidence="4" id="KW-1185">Reference proteome</keyword>
<protein>
    <recommendedName>
        <fullName evidence="2">Toxin</fullName>
    </recommendedName>
</protein>
<dbReference type="Pfam" id="PF05016">
    <property type="entry name" value="ParE_toxin"/>
    <property type="match status" value="1"/>
</dbReference>
<dbReference type="InterPro" id="IPR007712">
    <property type="entry name" value="RelE/ParE_toxin"/>
</dbReference>
<dbReference type="Gene3D" id="3.30.2310.20">
    <property type="entry name" value="RelE-like"/>
    <property type="match status" value="1"/>
</dbReference>
<dbReference type="RefSeq" id="WP_198884651.1">
    <property type="nucleotide sequence ID" value="NZ_JAEKJA010000038.1"/>
</dbReference>
<evidence type="ECO:0000313" key="3">
    <source>
        <dbReference type="EMBL" id="MBJ3778749.1"/>
    </source>
</evidence>
<accession>A0A934IVZ3</accession>
<dbReference type="InterPro" id="IPR035093">
    <property type="entry name" value="RelE/ParE_toxin_dom_sf"/>
</dbReference>
<comment type="caution">
    <text evidence="3">The sequence shown here is derived from an EMBL/GenBank/DDBJ whole genome shotgun (WGS) entry which is preliminary data.</text>
</comment>
<dbReference type="PIRSF" id="PIRSF029218">
    <property type="entry name" value="ParE"/>
    <property type="match status" value="1"/>
</dbReference>
<comment type="similarity">
    <text evidence="2">Belongs to the RelE toxin family.</text>
</comment>
<gene>
    <name evidence="3" type="ORF">JCR33_23820</name>
</gene>
<keyword evidence="1" id="KW-1277">Toxin-antitoxin system</keyword>